<dbReference type="EMBL" id="BKCJ011506484">
    <property type="protein sequence ID" value="GFD38818.1"/>
    <property type="molecule type" value="Genomic_DNA"/>
</dbReference>
<accession>A0A699VZB0</accession>
<dbReference type="AlphaFoldDB" id="A0A699VZB0"/>
<proteinExistence type="predicted"/>
<protein>
    <submittedName>
        <fullName evidence="1">Uncharacterized protein</fullName>
    </submittedName>
</protein>
<evidence type="ECO:0000313" key="1">
    <source>
        <dbReference type="EMBL" id="GFD38818.1"/>
    </source>
</evidence>
<name>A0A699VZB0_TANCI</name>
<reference evidence="1" key="1">
    <citation type="journal article" date="2019" name="Sci. Rep.">
        <title>Draft genome of Tanacetum cinerariifolium, the natural source of mosquito coil.</title>
        <authorList>
            <person name="Yamashiro T."/>
            <person name="Shiraishi A."/>
            <person name="Satake H."/>
            <person name="Nakayama K."/>
        </authorList>
    </citation>
    <scope>NUCLEOTIDE SEQUENCE</scope>
</reference>
<sequence>MPPQMRFILTTPSPRCDVAESFASATARPSRGQYDFVDIVEAGQGLIRSPVIMPRLLLELLTEQRMLVMRESEEFYTQLHDA</sequence>
<gene>
    <name evidence="1" type="ORF">Tci_910787</name>
</gene>
<organism evidence="1">
    <name type="scientific">Tanacetum cinerariifolium</name>
    <name type="common">Dalmatian daisy</name>
    <name type="synonym">Chrysanthemum cinerariifolium</name>
    <dbReference type="NCBI Taxonomy" id="118510"/>
    <lineage>
        <taxon>Eukaryota</taxon>
        <taxon>Viridiplantae</taxon>
        <taxon>Streptophyta</taxon>
        <taxon>Embryophyta</taxon>
        <taxon>Tracheophyta</taxon>
        <taxon>Spermatophyta</taxon>
        <taxon>Magnoliopsida</taxon>
        <taxon>eudicotyledons</taxon>
        <taxon>Gunneridae</taxon>
        <taxon>Pentapetalae</taxon>
        <taxon>asterids</taxon>
        <taxon>campanulids</taxon>
        <taxon>Asterales</taxon>
        <taxon>Asteraceae</taxon>
        <taxon>Asteroideae</taxon>
        <taxon>Anthemideae</taxon>
        <taxon>Anthemidinae</taxon>
        <taxon>Tanacetum</taxon>
    </lineage>
</organism>
<comment type="caution">
    <text evidence="1">The sequence shown here is derived from an EMBL/GenBank/DDBJ whole genome shotgun (WGS) entry which is preliminary data.</text>
</comment>